<comment type="pathway">
    <text evidence="1 9 10">Carbohydrate degradation; glycolysis; D-glyceraldehyde 3-phosphate from glycerone phosphate: step 1/1.</text>
</comment>
<dbReference type="GO" id="GO:0019563">
    <property type="term" value="P:glycerol catabolic process"/>
    <property type="evidence" value="ECO:0007669"/>
    <property type="project" value="TreeGrafter"/>
</dbReference>
<dbReference type="EMBL" id="JASOOE010000010">
    <property type="protein sequence ID" value="MDK7187544.1"/>
    <property type="molecule type" value="Genomic_DNA"/>
</dbReference>
<dbReference type="GO" id="GO:0046166">
    <property type="term" value="P:glyceraldehyde-3-phosphate biosynthetic process"/>
    <property type="evidence" value="ECO:0007669"/>
    <property type="project" value="TreeGrafter"/>
</dbReference>
<evidence type="ECO:0000256" key="9">
    <source>
        <dbReference type="HAMAP-Rule" id="MF_00147"/>
    </source>
</evidence>
<dbReference type="HAMAP" id="MF_00147_B">
    <property type="entry name" value="TIM_B"/>
    <property type="match status" value="1"/>
</dbReference>
<dbReference type="InterPro" id="IPR020861">
    <property type="entry name" value="Triosephosphate_isomerase_AS"/>
</dbReference>
<keyword evidence="8 9" id="KW-0413">Isomerase</keyword>
<evidence type="ECO:0000256" key="8">
    <source>
        <dbReference type="ARBA" id="ARBA00023235"/>
    </source>
</evidence>
<dbReference type="NCBIfam" id="TIGR00419">
    <property type="entry name" value="tim"/>
    <property type="match status" value="1"/>
</dbReference>
<dbReference type="Pfam" id="PF00121">
    <property type="entry name" value="TIM"/>
    <property type="match status" value="1"/>
</dbReference>
<evidence type="ECO:0000256" key="1">
    <source>
        <dbReference type="ARBA" id="ARBA00004680"/>
    </source>
</evidence>
<feature type="active site" description="Electrophile" evidence="9">
    <location>
        <position position="96"/>
    </location>
</feature>
<dbReference type="GO" id="GO:0006096">
    <property type="term" value="P:glycolytic process"/>
    <property type="evidence" value="ECO:0007669"/>
    <property type="project" value="UniProtKB-UniRule"/>
</dbReference>
<comment type="subunit">
    <text evidence="9 10">Homodimer.</text>
</comment>
<evidence type="ECO:0000256" key="6">
    <source>
        <dbReference type="ARBA" id="ARBA00022490"/>
    </source>
</evidence>
<evidence type="ECO:0000256" key="7">
    <source>
        <dbReference type="ARBA" id="ARBA00023152"/>
    </source>
</evidence>
<evidence type="ECO:0000256" key="2">
    <source>
        <dbReference type="ARBA" id="ARBA00007422"/>
    </source>
</evidence>
<evidence type="ECO:0000256" key="4">
    <source>
        <dbReference type="ARBA" id="ARBA00019397"/>
    </source>
</evidence>
<comment type="catalytic activity">
    <reaction evidence="9 10">
        <text>D-glyceraldehyde 3-phosphate = dihydroxyacetone phosphate</text>
        <dbReference type="Rhea" id="RHEA:18585"/>
        <dbReference type="ChEBI" id="CHEBI:57642"/>
        <dbReference type="ChEBI" id="CHEBI:59776"/>
        <dbReference type="EC" id="5.3.1.1"/>
    </reaction>
</comment>
<dbReference type="Gene3D" id="3.20.20.70">
    <property type="entry name" value="Aldolase class I"/>
    <property type="match status" value="1"/>
</dbReference>
<evidence type="ECO:0000256" key="10">
    <source>
        <dbReference type="RuleBase" id="RU363013"/>
    </source>
</evidence>
<name>A0AAJ1Q674_9LACT</name>
<proteinExistence type="inferred from homology"/>
<keyword evidence="5 9" id="KW-0312">Gluconeogenesis</keyword>
<dbReference type="RefSeq" id="WP_285066015.1">
    <property type="nucleotide sequence ID" value="NZ_JASOOE010000010.1"/>
</dbReference>
<dbReference type="FunFam" id="3.20.20.70:FF:000016">
    <property type="entry name" value="Triosephosphate isomerase"/>
    <property type="match status" value="1"/>
</dbReference>
<feature type="binding site" evidence="9">
    <location>
        <position position="214"/>
    </location>
    <ligand>
        <name>substrate</name>
    </ligand>
</feature>
<evidence type="ECO:0000256" key="5">
    <source>
        <dbReference type="ARBA" id="ARBA00022432"/>
    </source>
</evidence>
<dbReference type="GO" id="GO:0004807">
    <property type="term" value="F:triose-phosphate isomerase activity"/>
    <property type="evidence" value="ECO:0007669"/>
    <property type="project" value="UniProtKB-UniRule"/>
</dbReference>
<evidence type="ECO:0000256" key="3">
    <source>
        <dbReference type="ARBA" id="ARBA00011940"/>
    </source>
</evidence>
<organism evidence="11 12">
    <name type="scientific">Facklamia hominis</name>
    <dbReference type="NCBI Taxonomy" id="178214"/>
    <lineage>
        <taxon>Bacteria</taxon>
        <taxon>Bacillati</taxon>
        <taxon>Bacillota</taxon>
        <taxon>Bacilli</taxon>
        <taxon>Lactobacillales</taxon>
        <taxon>Aerococcaceae</taxon>
        <taxon>Facklamia</taxon>
    </lineage>
</organism>
<reference evidence="11" key="1">
    <citation type="submission" date="2023-05" db="EMBL/GenBank/DDBJ databases">
        <title>Cataloging the Phylogenetic Diversity of Human Bladder Bacteria.</title>
        <authorList>
            <person name="Du J."/>
        </authorList>
    </citation>
    <scope>NUCLEOTIDE SEQUENCE</scope>
    <source>
        <strain evidence="11">UMB1231</strain>
    </source>
</reference>
<comment type="caution">
    <text evidence="11">The sequence shown here is derived from an EMBL/GenBank/DDBJ whole genome shotgun (WGS) entry which is preliminary data.</text>
</comment>
<dbReference type="InterPro" id="IPR035990">
    <property type="entry name" value="TIM_sf"/>
</dbReference>
<dbReference type="CDD" id="cd00311">
    <property type="entry name" value="TIM"/>
    <property type="match status" value="1"/>
</dbReference>
<comment type="similarity">
    <text evidence="2 9 10">Belongs to the triosephosphate isomerase family.</text>
</comment>
<keyword evidence="7 9" id="KW-0324">Glycolysis</keyword>
<dbReference type="EC" id="5.3.1.1" evidence="3 9"/>
<dbReference type="InterPro" id="IPR000652">
    <property type="entry name" value="Triosephosphate_isomerase"/>
</dbReference>
<evidence type="ECO:0000313" key="12">
    <source>
        <dbReference type="Proteomes" id="UP001229251"/>
    </source>
</evidence>
<dbReference type="Proteomes" id="UP001229251">
    <property type="component" value="Unassembled WGS sequence"/>
</dbReference>
<dbReference type="SUPFAM" id="SSF51351">
    <property type="entry name" value="Triosephosphate isomerase (TIM)"/>
    <property type="match status" value="1"/>
</dbReference>
<accession>A0AAJ1Q674</accession>
<evidence type="ECO:0000313" key="11">
    <source>
        <dbReference type="EMBL" id="MDK7187544.1"/>
    </source>
</evidence>
<dbReference type="GO" id="GO:0006094">
    <property type="term" value="P:gluconeogenesis"/>
    <property type="evidence" value="ECO:0007669"/>
    <property type="project" value="UniProtKB-UniRule"/>
</dbReference>
<sequence length="254" mass="27588">MTRIPIVAANWKMHLTLSQAEEFVNKVKNQIPDKEIVESIIIPQSLFVDRVLQAAFASPILVGVQNAYLEDQGAFTGEVSPKALSDMGVKYLVLGHSERRQLFAESDAMIHDKVQAAIANELVPILCCGESLEQHEAGLTKEFVWNQVKQALTGVESDAMKKIVIAYEPIWAIGTGKTASSEEANEIIASLRQSIAKEWGADIADAIRILYGGSVKPNNIKEFINQSDIDGALVGGASLEPASYIELVQAVAVK</sequence>
<protein>
    <recommendedName>
        <fullName evidence="4 9">Triosephosphate isomerase</fullName>
        <shortName evidence="9">TIM</shortName>
        <shortName evidence="9">TPI</shortName>
        <ecNumber evidence="3 9">5.3.1.1</ecNumber>
    </recommendedName>
    <alternativeName>
        <fullName evidence="9">Triose-phosphate isomerase</fullName>
    </alternativeName>
</protein>
<keyword evidence="6 9" id="KW-0963">Cytoplasm</keyword>
<dbReference type="AlphaFoldDB" id="A0AAJ1Q674"/>
<feature type="binding site" evidence="9">
    <location>
        <begin position="10"/>
        <end position="12"/>
    </location>
    <ligand>
        <name>substrate</name>
    </ligand>
</feature>
<comment type="subcellular location">
    <subcellularLocation>
        <location evidence="9 10">Cytoplasm</location>
    </subcellularLocation>
</comment>
<comment type="pathway">
    <text evidence="9 10">Carbohydrate biosynthesis; gluconeogenesis.</text>
</comment>
<dbReference type="GO" id="GO:0005829">
    <property type="term" value="C:cytosol"/>
    <property type="evidence" value="ECO:0007669"/>
    <property type="project" value="TreeGrafter"/>
</dbReference>
<feature type="binding site" evidence="9">
    <location>
        <position position="174"/>
    </location>
    <ligand>
        <name>substrate</name>
    </ligand>
</feature>
<gene>
    <name evidence="9 11" type="primary">tpiA</name>
    <name evidence="11" type="ORF">QP433_06085</name>
</gene>
<dbReference type="PROSITE" id="PS00171">
    <property type="entry name" value="TIM_1"/>
    <property type="match status" value="1"/>
</dbReference>
<feature type="binding site" evidence="9">
    <location>
        <begin position="235"/>
        <end position="236"/>
    </location>
    <ligand>
        <name>substrate</name>
    </ligand>
</feature>
<dbReference type="InterPro" id="IPR013785">
    <property type="entry name" value="Aldolase_TIM"/>
</dbReference>
<dbReference type="PROSITE" id="PS51440">
    <property type="entry name" value="TIM_2"/>
    <property type="match status" value="1"/>
</dbReference>
<dbReference type="PANTHER" id="PTHR21139">
    <property type="entry name" value="TRIOSEPHOSPHATE ISOMERASE"/>
    <property type="match status" value="1"/>
</dbReference>
<feature type="active site" description="Proton acceptor" evidence="9">
    <location>
        <position position="168"/>
    </location>
</feature>
<comment type="function">
    <text evidence="9">Involved in the gluconeogenesis. Catalyzes stereospecifically the conversion of dihydroxyacetone phosphate (DHAP) to D-glyceraldehyde-3-phosphate (G3P).</text>
</comment>
<dbReference type="InterPro" id="IPR022896">
    <property type="entry name" value="TrioseP_Isoase_bac/euk"/>
</dbReference>
<dbReference type="PANTHER" id="PTHR21139:SF42">
    <property type="entry name" value="TRIOSEPHOSPHATE ISOMERASE"/>
    <property type="match status" value="1"/>
</dbReference>